<dbReference type="PANTHER" id="PTHR33531:SF7">
    <property type="entry name" value="HYPOTHETICAL MEMBRANE PROTEIN, CONSERVED"/>
    <property type="match status" value="1"/>
</dbReference>
<evidence type="ECO:0000259" key="1">
    <source>
        <dbReference type="Pfam" id="PF02915"/>
    </source>
</evidence>
<name>G9XRT8_DESHA</name>
<dbReference type="Gene3D" id="1.20.1260.10">
    <property type="match status" value="1"/>
</dbReference>
<gene>
    <name evidence="2" type="ORF">HMPREF0322_03686</name>
</gene>
<sequence>MAVNALEFAIKMELDGERYYREQAVINQANSLRAIFLMLADDEKMHAQILEKKTKNLNYTLEPNETLATAKNVFSDKDRIKNEIKEIPSQIDVYRAALDNEKESILLYQKCSSEAADGETKALFDYLILQEKEHYAILEQLTALLSRSEEWVEDAEFGLREDY</sequence>
<comment type="caution">
    <text evidence="2">The sequence shown here is derived from an EMBL/GenBank/DDBJ whole genome shotgun (WGS) entry which is preliminary data.</text>
</comment>
<protein>
    <submittedName>
        <fullName evidence="2">Rubrerythrin</fullName>
    </submittedName>
</protein>
<reference evidence="2 3" key="1">
    <citation type="submission" date="2011-08" db="EMBL/GenBank/DDBJ databases">
        <authorList>
            <person name="Weinstock G."/>
            <person name="Sodergren E."/>
            <person name="Clifton S."/>
            <person name="Fulton L."/>
            <person name="Fulton B."/>
            <person name="Courtney L."/>
            <person name="Fronick C."/>
            <person name="Harrison M."/>
            <person name="Strong C."/>
            <person name="Farmer C."/>
            <person name="Delahaunty K."/>
            <person name="Markovic C."/>
            <person name="Hall O."/>
            <person name="Minx P."/>
            <person name="Tomlinson C."/>
            <person name="Mitreva M."/>
            <person name="Hou S."/>
            <person name="Chen J."/>
            <person name="Wollam A."/>
            <person name="Pepin K.H."/>
            <person name="Johnson M."/>
            <person name="Bhonagiri V."/>
            <person name="Zhang X."/>
            <person name="Suruliraj S."/>
            <person name="Warren W."/>
            <person name="Chinwalla A."/>
            <person name="Mardis E.R."/>
            <person name="Wilson R.K."/>
        </authorList>
    </citation>
    <scope>NUCLEOTIDE SEQUENCE [LARGE SCALE GENOMIC DNA]</scope>
    <source>
        <strain evidence="2 3">DP7</strain>
    </source>
</reference>
<dbReference type="Proteomes" id="UP000004416">
    <property type="component" value="Unassembled WGS sequence"/>
</dbReference>
<organism evidence="2 3">
    <name type="scientific">Desulfitobacterium hafniense DP7</name>
    <dbReference type="NCBI Taxonomy" id="537010"/>
    <lineage>
        <taxon>Bacteria</taxon>
        <taxon>Bacillati</taxon>
        <taxon>Bacillota</taxon>
        <taxon>Clostridia</taxon>
        <taxon>Eubacteriales</taxon>
        <taxon>Desulfitobacteriaceae</taxon>
        <taxon>Desulfitobacterium</taxon>
    </lineage>
</organism>
<dbReference type="GO" id="GO:0016491">
    <property type="term" value="F:oxidoreductase activity"/>
    <property type="evidence" value="ECO:0007669"/>
    <property type="project" value="InterPro"/>
</dbReference>
<dbReference type="SUPFAM" id="SSF47240">
    <property type="entry name" value="Ferritin-like"/>
    <property type="match status" value="1"/>
</dbReference>
<evidence type="ECO:0000313" key="3">
    <source>
        <dbReference type="Proteomes" id="UP000004416"/>
    </source>
</evidence>
<dbReference type="GO" id="GO:0046872">
    <property type="term" value="F:metal ion binding"/>
    <property type="evidence" value="ECO:0007669"/>
    <property type="project" value="InterPro"/>
</dbReference>
<dbReference type="PATRIC" id="fig|537010.4.peg.3452"/>
<dbReference type="Pfam" id="PF02915">
    <property type="entry name" value="Rubrerythrin"/>
    <property type="match status" value="1"/>
</dbReference>
<dbReference type="PANTHER" id="PTHR33531">
    <property type="entry name" value="RUBRERYTHRIN SUBFAMILY"/>
    <property type="match status" value="1"/>
</dbReference>
<dbReference type="InterPro" id="IPR003251">
    <property type="entry name" value="Rr_diiron-bd_dom"/>
</dbReference>
<accession>G9XRT8</accession>
<dbReference type="AlphaFoldDB" id="G9XRT8"/>
<feature type="domain" description="Rubrerythrin diiron-binding" evidence="1">
    <location>
        <begin position="5"/>
        <end position="141"/>
    </location>
</feature>
<dbReference type="HOGENOM" id="CLU_125830_3_0_9"/>
<evidence type="ECO:0000313" key="2">
    <source>
        <dbReference type="EMBL" id="EHL05666.1"/>
    </source>
</evidence>
<dbReference type="EMBL" id="AFZX01000094">
    <property type="protein sequence ID" value="EHL05666.1"/>
    <property type="molecule type" value="Genomic_DNA"/>
</dbReference>
<dbReference type="CDD" id="cd01045">
    <property type="entry name" value="Ferritin_like_AB"/>
    <property type="match status" value="1"/>
</dbReference>
<dbReference type="InterPro" id="IPR009078">
    <property type="entry name" value="Ferritin-like_SF"/>
</dbReference>
<dbReference type="InterPro" id="IPR012347">
    <property type="entry name" value="Ferritin-like"/>
</dbReference>
<proteinExistence type="predicted"/>